<dbReference type="AlphaFoldDB" id="A0A6A6QIE4"/>
<evidence type="ECO:0000256" key="1">
    <source>
        <dbReference type="SAM" id="MobiDB-lite"/>
    </source>
</evidence>
<reference evidence="2" key="1">
    <citation type="journal article" date="2020" name="Stud. Mycol.">
        <title>101 Dothideomycetes genomes: a test case for predicting lifestyles and emergence of pathogens.</title>
        <authorList>
            <person name="Haridas S."/>
            <person name="Albert R."/>
            <person name="Binder M."/>
            <person name="Bloem J."/>
            <person name="Labutti K."/>
            <person name="Salamov A."/>
            <person name="Andreopoulos B."/>
            <person name="Baker S."/>
            <person name="Barry K."/>
            <person name="Bills G."/>
            <person name="Bluhm B."/>
            <person name="Cannon C."/>
            <person name="Castanera R."/>
            <person name="Culley D."/>
            <person name="Daum C."/>
            <person name="Ezra D."/>
            <person name="Gonzalez J."/>
            <person name="Henrissat B."/>
            <person name="Kuo A."/>
            <person name="Liang C."/>
            <person name="Lipzen A."/>
            <person name="Lutzoni F."/>
            <person name="Magnuson J."/>
            <person name="Mondo S."/>
            <person name="Nolan M."/>
            <person name="Ohm R."/>
            <person name="Pangilinan J."/>
            <person name="Park H.-J."/>
            <person name="Ramirez L."/>
            <person name="Alfaro M."/>
            <person name="Sun H."/>
            <person name="Tritt A."/>
            <person name="Yoshinaga Y."/>
            <person name="Zwiers L.-H."/>
            <person name="Turgeon B."/>
            <person name="Goodwin S."/>
            <person name="Spatafora J."/>
            <person name="Crous P."/>
            <person name="Grigoriev I."/>
        </authorList>
    </citation>
    <scope>NUCLEOTIDE SEQUENCE</scope>
    <source>
        <strain evidence="2">CBS 269.34</strain>
    </source>
</reference>
<proteinExistence type="predicted"/>
<dbReference type="Proteomes" id="UP000799750">
    <property type="component" value="Unassembled WGS sequence"/>
</dbReference>
<accession>A0A6A6QIE4</accession>
<evidence type="ECO:0000313" key="2">
    <source>
        <dbReference type="EMBL" id="KAF2492208.1"/>
    </source>
</evidence>
<evidence type="ECO:0000313" key="3">
    <source>
        <dbReference type="Proteomes" id="UP000799750"/>
    </source>
</evidence>
<sequence length="123" mass="12755">MAICGSDGPYQHEGAILDTIAAARHFHPTIALAVVSSLSVPPHVRDSCFTQVPGAASTSPGALSDPSAPISEAPQPANRGPLLASAGNSLHRTTAPPNVWFFGGPFIPGLLHTRILSRRARMA</sequence>
<organism evidence="2 3">
    <name type="scientific">Lophium mytilinum</name>
    <dbReference type="NCBI Taxonomy" id="390894"/>
    <lineage>
        <taxon>Eukaryota</taxon>
        <taxon>Fungi</taxon>
        <taxon>Dikarya</taxon>
        <taxon>Ascomycota</taxon>
        <taxon>Pezizomycotina</taxon>
        <taxon>Dothideomycetes</taxon>
        <taxon>Pleosporomycetidae</taxon>
        <taxon>Mytilinidiales</taxon>
        <taxon>Mytilinidiaceae</taxon>
        <taxon>Lophium</taxon>
    </lineage>
</organism>
<feature type="region of interest" description="Disordered" evidence="1">
    <location>
        <begin position="50"/>
        <end position="88"/>
    </location>
</feature>
<keyword evidence="3" id="KW-1185">Reference proteome</keyword>
<name>A0A6A6QIE4_9PEZI</name>
<gene>
    <name evidence="2" type="ORF">BU16DRAFT_584337</name>
</gene>
<protein>
    <submittedName>
        <fullName evidence="2">Uncharacterized protein</fullName>
    </submittedName>
</protein>
<dbReference type="EMBL" id="MU004194">
    <property type="protein sequence ID" value="KAF2492208.1"/>
    <property type="molecule type" value="Genomic_DNA"/>
</dbReference>